<feature type="transmembrane region" description="Helical" evidence="9">
    <location>
        <begin position="195"/>
        <end position="216"/>
    </location>
</feature>
<dbReference type="InterPro" id="IPR051084">
    <property type="entry name" value="H+-coupled_symporters"/>
</dbReference>
<comment type="similarity">
    <text evidence="2">Belongs to the major facilitator superfamily. Metabolite:H+ Symporter (MHS) family (TC 2.A.1.6) family.</text>
</comment>
<evidence type="ECO:0000256" key="4">
    <source>
        <dbReference type="ARBA" id="ARBA00022475"/>
    </source>
</evidence>
<keyword evidence="6" id="KW-0769">Symport</keyword>
<dbReference type="PROSITE" id="PS00217">
    <property type="entry name" value="SUGAR_TRANSPORT_2"/>
    <property type="match status" value="1"/>
</dbReference>
<proteinExistence type="inferred from homology"/>
<organism evidence="11 12">
    <name type="scientific">Marinobacter halodurans</name>
    <dbReference type="NCBI Taxonomy" id="2528979"/>
    <lineage>
        <taxon>Bacteria</taxon>
        <taxon>Pseudomonadati</taxon>
        <taxon>Pseudomonadota</taxon>
        <taxon>Gammaproteobacteria</taxon>
        <taxon>Pseudomonadales</taxon>
        <taxon>Marinobacteraceae</taxon>
        <taxon>Marinobacter</taxon>
    </lineage>
</organism>
<dbReference type="InterPro" id="IPR005829">
    <property type="entry name" value="Sugar_transporter_CS"/>
</dbReference>
<evidence type="ECO:0000256" key="2">
    <source>
        <dbReference type="ARBA" id="ARBA00008240"/>
    </source>
</evidence>
<dbReference type="Gene3D" id="1.20.1250.20">
    <property type="entry name" value="MFS general substrate transporter like domains"/>
    <property type="match status" value="2"/>
</dbReference>
<dbReference type="PROSITE" id="PS50850">
    <property type="entry name" value="MFS"/>
    <property type="match status" value="1"/>
</dbReference>
<name>A0ABY1ZMQ2_9GAMM</name>
<dbReference type="InterPro" id="IPR020846">
    <property type="entry name" value="MFS_dom"/>
</dbReference>
<evidence type="ECO:0000313" key="11">
    <source>
        <dbReference type="EMBL" id="TBW57676.1"/>
    </source>
</evidence>
<dbReference type="SUPFAM" id="SSF103473">
    <property type="entry name" value="MFS general substrate transporter"/>
    <property type="match status" value="1"/>
</dbReference>
<dbReference type="InterPro" id="IPR036259">
    <property type="entry name" value="MFS_trans_sf"/>
</dbReference>
<protein>
    <submittedName>
        <fullName evidence="11">MFS transporter</fullName>
    </submittedName>
</protein>
<dbReference type="PANTHER" id="PTHR43528">
    <property type="entry name" value="ALPHA-KETOGLUTARATE PERMEASE"/>
    <property type="match status" value="1"/>
</dbReference>
<dbReference type="InterPro" id="IPR011701">
    <property type="entry name" value="MFS"/>
</dbReference>
<feature type="transmembrane region" description="Helical" evidence="9">
    <location>
        <begin position="286"/>
        <end position="303"/>
    </location>
</feature>
<keyword evidence="5 9" id="KW-0812">Transmembrane</keyword>
<reference evidence="11 12" key="1">
    <citation type="submission" date="2019-02" db="EMBL/GenBank/DDBJ databases">
        <title>Marinobacter halodurans sp. nov., a marine bacterium isolated from sea tidal flat.</title>
        <authorList>
            <person name="Yoo Y."/>
            <person name="Lee D.W."/>
            <person name="Kim B.S."/>
            <person name="Kim J.-J."/>
        </authorList>
    </citation>
    <scope>NUCLEOTIDE SEQUENCE [LARGE SCALE GENOMIC DNA]</scope>
    <source>
        <strain evidence="11 12">YJ-S3-2</strain>
    </source>
</reference>
<evidence type="ECO:0000256" key="3">
    <source>
        <dbReference type="ARBA" id="ARBA00022448"/>
    </source>
</evidence>
<sequence>MSESEVLEEDLSSEIDDSVMRRAIAGAATGNALEWFDFGVYGYFATTIGHVFFPTESSTAALLSSFAVFASAFVARPFGSLFFGPLGDRIGRSGVLIATILLMSVGTALVGVLPSYESVGIWSPVLLVALRMIQGFSTGGEYGSAATFIVEYAPDNRRGFLASFLEFGTLTGYSFAALLALVLDGTLSEEAMHSWGWRVPFLMAAPLGIFGLWLRLRLEDSPAFRELQDSGEVEKTPFRSLFRHHWRTMLLCLGLVVVLNVAYYTVLKYMPSYFTSQLGISEFNSVLLSLGILLGMLVLVTPLGRLSDRIGRKPLLYVACGGLIVFAIPAFYLMSLNSLWLAFAGLAIVGFFVVFLSGVMPSTLPAIFRTNVRNGGFTISYNLSTALFGGTAPFLITWLISVTDNNYIPAFYLMIAAGIALIPLVQLRESANAPLLGSKPRHGHKSGRHRS</sequence>
<dbReference type="PROSITE" id="PS00216">
    <property type="entry name" value="SUGAR_TRANSPORT_1"/>
    <property type="match status" value="1"/>
</dbReference>
<keyword evidence="7 9" id="KW-1133">Transmembrane helix</keyword>
<dbReference type="Proteomes" id="UP000313645">
    <property type="component" value="Unassembled WGS sequence"/>
</dbReference>
<feature type="transmembrane region" description="Helical" evidence="9">
    <location>
        <begin position="160"/>
        <end position="183"/>
    </location>
</feature>
<feature type="transmembrane region" description="Helical" evidence="9">
    <location>
        <begin position="340"/>
        <end position="360"/>
    </location>
</feature>
<dbReference type="RefSeq" id="WP_131480205.1">
    <property type="nucleotide sequence ID" value="NZ_SJDL01000007.1"/>
</dbReference>
<dbReference type="Pfam" id="PF07690">
    <property type="entry name" value="MFS_1"/>
    <property type="match status" value="1"/>
</dbReference>
<comment type="subcellular location">
    <subcellularLocation>
        <location evidence="1">Cell membrane</location>
        <topology evidence="1">Multi-pass membrane protein</topology>
    </subcellularLocation>
</comment>
<evidence type="ECO:0000256" key="6">
    <source>
        <dbReference type="ARBA" id="ARBA00022847"/>
    </source>
</evidence>
<evidence type="ECO:0000256" key="5">
    <source>
        <dbReference type="ARBA" id="ARBA00022692"/>
    </source>
</evidence>
<evidence type="ECO:0000256" key="9">
    <source>
        <dbReference type="SAM" id="Phobius"/>
    </source>
</evidence>
<feature type="transmembrane region" description="Helical" evidence="9">
    <location>
        <begin position="315"/>
        <end position="334"/>
    </location>
</feature>
<dbReference type="PANTHER" id="PTHR43528:SF1">
    <property type="entry name" value="ALPHA-KETOGLUTARATE PERMEASE"/>
    <property type="match status" value="1"/>
</dbReference>
<accession>A0ABY1ZMQ2</accession>
<evidence type="ECO:0000259" key="10">
    <source>
        <dbReference type="PROSITE" id="PS50850"/>
    </source>
</evidence>
<feature type="transmembrane region" description="Helical" evidence="9">
    <location>
        <begin position="381"/>
        <end position="401"/>
    </location>
</feature>
<feature type="domain" description="Major facilitator superfamily (MFS) profile" evidence="10">
    <location>
        <begin position="23"/>
        <end position="432"/>
    </location>
</feature>
<evidence type="ECO:0000313" key="12">
    <source>
        <dbReference type="Proteomes" id="UP000313645"/>
    </source>
</evidence>
<keyword evidence="8 9" id="KW-0472">Membrane</keyword>
<gene>
    <name evidence="11" type="ORF">EZI54_06475</name>
</gene>
<feature type="transmembrane region" description="Helical" evidence="9">
    <location>
        <begin position="95"/>
        <end position="113"/>
    </location>
</feature>
<evidence type="ECO:0000256" key="1">
    <source>
        <dbReference type="ARBA" id="ARBA00004651"/>
    </source>
</evidence>
<feature type="transmembrane region" description="Helical" evidence="9">
    <location>
        <begin position="60"/>
        <end position="83"/>
    </location>
</feature>
<keyword evidence="3" id="KW-0813">Transport</keyword>
<feature type="transmembrane region" description="Helical" evidence="9">
    <location>
        <begin position="248"/>
        <end position="266"/>
    </location>
</feature>
<dbReference type="EMBL" id="SJDL01000007">
    <property type="protein sequence ID" value="TBW57676.1"/>
    <property type="molecule type" value="Genomic_DNA"/>
</dbReference>
<keyword evidence="4" id="KW-1003">Cell membrane</keyword>
<evidence type="ECO:0000256" key="8">
    <source>
        <dbReference type="ARBA" id="ARBA00023136"/>
    </source>
</evidence>
<evidence type="ECO:0000256" key="7">
    <source>
        <dbReference type="ARBA" id="ARBA00022989"/>
    </source>
</evidence>
<keyword evidence="12" id="KW-1185">Reference proteome</keyword>
<feature type="transmembrane region" description="Helical" evidence="9">
    <location>
        <begin position="407"/>
        <end position="425"/>
    </location>
</feature>
<comment type="caution">
    <text evidence="11">The sequence shown here is derived from an EMBL/GenBank/DDBJ whole genome shotgun (WGS) entry which is preliminary data.</text>
</comment>